<dbReference type="PANTHER" id="PTHR43072">
    <property type="entry name" value="N-ACETYLTRANSFERASE"/>
    <property type="match status" value="1"/>
</dbReference>
<evidence type="ECO:0000259" key="1">
    <source>
        <dbReference type="PROSITE" id="PS51186"/>
    </source>
</evidence>
<dbReference type="PROSITE" id="PS51186">
    <property type="entry name" value="GNAT"/>
    <property type="match status" value="1"/>
</dbReference>
<dbReference type="Proteomes" id="UP000461670">
    <property type="component" value="Unassembled WGS sequence"/>
</dbReference>
<sequence>MPLIRPSRDEDLPALTAIYEHHVLHGTATFELVPPTVAEMAQRRADVLAKGLPYLVCTEGEQVLGYAYANWFKPRPAYRFMAEHSIYLAHDAGRRGLGRLLLAELATQCEARGIRKLVAVIGGSDNLASIGLHRSLGFQDCGLIRNAGWKHGRWLDTIMMDKVLGAGGSTQPE</sequence>
<evidence type="ECO:0000313" key="3">
    <source>
        <dbReference type="Proteomes" id="UP000461670"/>
    </source>
</evidence>
<dbReference type="EMBL" id="WNDQ01000012">
    <property type="protein sequence ID" value="KAF1022411.1"/>
    <property type="molecule type" value="Genomic_DNA"/>
</dbReference>
<name>A0A7V8JR84_9BURK</name>
<reference evidence="3" key="1">
    <citation type="journal article" date="2020" name="MBio">
        <title>Horizontal gene transfer to a defensive symbiont with a reduced genome amongst a multipartite beetle microbiome.</title>
        <authorList>
            <person name="Waterworth S.C."/>
            <person name="Florez L.V."/>
            <person name="Rees E.R."/>
            <person name="Hertweck C."/>
            <person name="Kaltenpoth M."/>
            <person name="Kwan J.C."/>
        </authorList>
    </citation>
    <scope>NUCLEOTIDE SEQUENCE [LARGE SCALE GENOMIC DNA]</scope>
</reference>
<dbReference type="InterPro" id="IPR016181">
    <property type="entry name" value="Acyl_CoA_acyltransferase"/>
</dbReference>
<keyword evidence="2" id="KW-0808">Transferase</keyword>
<dbReference type="GO" id="GO:0016747">
    <property type="term" value="F:acyltransferase activity, transferring groups other than amino-acyl groups"/>
    <property type="evidence" value="ECO:0007669"/>
    <property type="project" value="InterPro"/>
</dbReference>
<dbReference type="PANTHER" id="PTHR43072:SF8">
    <property type="entry name" value="ACYLTRANSFERASE FABY-RELATED"/>
    <property type="match status" value="1"/>
</dbReference>
<proteinExistence type="predicted"/>
<feature type="domain" description="N-acetyltransferase" evidence="1">
    <location>
        <begin position="2"/>
        <end position="165"/>
    </location>
</feature>
<dbReference type="InterPro" id="IPR000182">
    <property type="entry name" value="GNAT_dom"/>
</dbReference>
<comment type="caution">
    <text evidence="2">The sequence shown here is derived from an EMBL/GenBank/DDBJ whole genome shotgun (WGS) entry which is preliminary data.</text>
</comment>
<organism evidence="2 3">
    <name type="scientific">Paracidovorax wautersii</name>
    <dbReference type="NCBI Taxonomy" id="1177982"/>
    <lineage>
        <taxon>Bacteria</taxon>
        <taxon>Pseudomonadati</taxon>
        <taxon>Pseudomonadota</taxon>
        <taxon>Betaproteobacteria</taxon>
        <taxon>Burkholderiales</taxon>
        <taxon>Comamonadaceae</taxon>
        <taxon>Paracidovorax</taxon>
    </lineage>
</organism>
<evidence type="ECO:0000313" key="2">
    <source>
        <dbReference type="EMBL" id="KAF1022411.1"/>
    </source>
</evidence>
<accession>A0A7V8JR84</accession>
<dbReference type="SUPFAM" id="SSF55729">
    <property type="entry name" value="Acyl-CoA N-acyltransferases (Nat)"/>
    <property type="match status" value="1"/>
</dbReference>
<protein>
    <submittedName>
        <fullName evidence="2">L-methionine sulfoximine/L-methionine sulfone acetyltransferase</fullName>
    </submittedName>
</protein>
<dbReference type="Gene3D" id="3.40.630.30">
    <property type="match status" value="1"/>
</dbReference>
<dbReference type="AlphaFoldDB" id="A0A7V8JR84"/>
<gene>
    <name evidence="2" type="primary">pitA_2</name>
    <name evidence="2" type="ORF">GAK30_01195</name>
</gene>
<dbReference type="Pfam" id="PF13420">
    <property type="entry name" value="Acetyltransf_4"/>
    <property type="match status" value="1"/>
</dbReference>